<evidence type="ECO:0000259" key="4">
    <source>
        <dbReference type="PROSITE" id="PS50887"/>
    </source>
</evidence>
<feature type="transmembrane region" description="Helical" evidence="2">
    <location>
        <begin position="58"/>
        <end position="75"/>
    </location>
</feature>
<dbReference type="Gene3D" id="3.20.20.450">
    <property type="entry name" value="EAL domain"/>
    <property type="match status" value="1"/>
</dbReference>
<protein>
    <submittedName>
        <fullName evidence="5">Diguanylate cyclase/phosphodiesterase</fullName>
    </submittedName>
</protein>
<dbReference type="PANTHER" id="PTHR44757">
    <property type="entry name" value="DIGUANYLATE CYCLASE DGCP"/>
    <property type="match status" value="1"/>
</dbReference>
<dbReference type="SUPFAM" id="SSF141868">
    <property type="entry name" value="EAL domain-like"/>
    <property type="match status" value="1"/>
</dbReference>
<dbReference type="Pfam" id="PF00990">
    <property type="entry name" value="GGDEF"/>
    <property type="match status" value="1"/>
</dbReference>
<feature type="region of interest" description="Disordered" evidence="1">
    <location>
        <begin position="1"/>
        <end position="20"/>
    </location>
</feature>
<gene>
    <name evidence="5" type="ORF">SAMN06295920_106301</name>
</gene>
<dbReference type="SUPFAM" id="SSF55073">
    <property type="entry name" value="Nucleotide cyclase"/>
    <property type="match status" value="1"/>
</dbReference>
<evidence type="ECO:0000256" key="2">
    <source>
        <dbReference type="SAM" id="Phobius"/>
    </source>
</evidence>
<reference evidence="6" key="1">
    <citation type="submission" date="2017-02" db="EMBL/GenBank/DDBJ databases">
        <authorList>
            <person name="Varghese N."/>
            <person name="Submissions S."/>
        </authorList>
    </citation>
    <scope>NUCLEOTIDE SEQUENCE [LARGE SCALE GENOMIC DNA]</scope>
    <source>
        <strain evidence="6">UM2</strain>
    </source>
</reference>
<dbReference type="Pfam" id="PF00563">
    <property type="entry name" value="EAL"/>
    <property type="match status" value="1"/>
</dbReference>
<dbReference type="InterPro" id="IPR000160">
    <property type="entry name" value="GGDEF_dom"/>
</dbReference>
<dbReference type="PROSITE" id="PS50883">
    <property type="entry name" value="EAL"/>
    <property type="match status" value="1"/>
</dbReference>
<dbReference type="OrthoDB" id="9814202at2"/>
<dbReference type="InterPro" id="IPR052155">
    <property type="entry name" value="Biofilm_reg_signaling"/>
</dbReference>
<evidence type="ECO:0000259" key="3">
    <source>
        <dbReference type="PROSITE" id="PS50883"/>
    </source>
</evidence>
<dbReference type="InterPro" id="IPR029787">
    <property type="entry name" value="Nucleotide_cyclase"/>
</dbReference>
<sequence>MRGKTIEEGPPLRPPRDHGDRLAGGVTIAAVLLVCASAFTVAGSVARSVQGALSVTDNLTISVLLLNVALTLLGWRRYRALKQEVALRRAAEARASELATSDPLTGLLNRRALGESGARLVETSLGQRRPVAMLMIDLDHFKSVNDLHGHLAGDQLLRAASAAIVAPLPPHALAARLGGDEFACAFAFDPDQPAAVDHVADAILARIAEPFLIGGVEARIGASMGIARTEAGCRTVDTLMRRSDIALYAAKRAGRNQRAWFDASMERELELRNEIELGLRAGIPSGRIVPWFEPQIDLATGALTGFELLARWDHPDHGIIEPAAFIPIAEESGLIGELSMSVMRAGIEEARHWDPSLLLSVNISPSQMRDAWLAQKIVKLLTETSFPAERLEVEITEAALFENLGLAASIVASLKNQRIRVALDDFGTGYSSLTHLRTLPLDRIKIDRSFVLRMTEDAEAAALVRLIVSLAQGLDVPVLAEGVETGEIAAMLTAIGCTMGQGWHFGRPAPARTTRALLAGRGLLSAASPIARDGEVVAMRQRRRKRA</sequence>
<keyword evidence="2" id="KW-0812">Transmembrane</keyword>
<dbReference type="InterPro" id="IPR035919">
    <property type="entry name" value="EAL_sf"/>
</dbReference>
<dbReference type="PROSITE" id="PS50887">
    <property type="entry name" value="GGDEF"/>
    <property type="match status" value="1"/>
</dbReference>
<name>A0A1T5E9J8_9SPHN</name>
<dbReference type="NCBIfam" id="TIGR00254">
    <property type="entry name" value="GGDEF"/>
    <property type="match status" value="1"/>
</dbReference>
<dbReference type="PANTHER" id="PTHR44757:SF2">
    <property type="entry name" value="BIOFILM ARCHITECTURE MAINTENANCE PROTEIN MBAA"/>
    <property type="match status" value="1"/>
</dbReference>
<dbReference type="STRING" id="439228.SAMN06295920_106301"/>
<feature type="domain" description="GGDEF" evidence="4">
    <location>
        <begin position="129"/>
        <end position="263"/>
    </location>
</feature>
<dbReference type="InterPro" id="IPR043128">
    <property type="entry name" value="Rev_trsase/Diguanyl_cyclase"/>
</dbReference>
<dbReference type="SMART" id="SM00267">
    <property type="entry name" value="GGDEF"/>
    <property type="match status" value="1"/>
</dbReference>
<dbReference type="EMBL" id="FUYM01000006">
    <property type="protein sequence ID" value="SKB80687.1"/>
    <property type="molecule type" value="Genomic_DNA"/>
</dbReference>
<feature type="domain" description="EAL" evidence="3">
    <location>
        <begin position="272"/>
        <end position="522"/>
    </location>
</feature>
<keyword evidence="2" id="KW-1133">Transmembrane helix</keyword>
<evidence type="ECO:0000313" key="5">
    <source>
        <dbReference type="EMBL" id="SKB80687.1"/>
    </source>
</evidence>
<dbReference type="Proteomes" id="UP000189818">
    <property type="component" value="Unassembled WGS sequence"/>
</dbReference>
<feature type="transmembrane region" description="Helical" evidence="2">
    <location>
        <begin position="21"/>
        <end position="46"/>
    </location>
</feature>
<dbReference type="CDD" id="cd01948">
    <property type="entry name" value="EAL"/>
    <property type="match status" value="1"/>
</dbReference>
<dbReference type="SMART" id="SM00052">
    <property type="entry name" value="EAL"/>
    <property type="match status" value="1"/>
</dbReference>
<keyword evidence="6" id="KW-1185">Reference proteome</keyword>
<dbReference type="AlphaFoldDB" id="A0A1T5E9J8"/>
<proteinExistence type="predicted"/>
<evidence type="ECO:0000256" key="1">
    <source>
        <dbReference type="SAM" id="MobiDB-lite"/>
    </source>
</evidence>
<dbReference type="CDD" id="cd01949">
    <property type="entry name" value="GGDEF"/>
    <property type="match status" value="1"/>
</dbReference>
<keyword evidence="2" id="KW-0472">Membrane</keyword>
<dbReference type="RefSeq" id="WP_079649035.1">
    <property type="nucleotide sequence ID" value="NZ_FUYM01000006.1"/>
</dbReference>
<accession>A0A1T5E9J8</accession>
<evidence type="ECO:0000313" key="6">
    <source>
        <dbReference type="Proteomes" id="UP000189818"/>
    </source>
</evidence>
<dbReference type="InterPro" id="IPR001633">
    <property type="entry name" value="EAL_dom"/>
</dbReference>
<dbReference type="Gene3D" id="3.30.70.270">
    <property type="match status" value="1"/>
</dbReference>
<organism evidence="5 6">
    <name type="scientific">Rhizorhabdus histidinilytica</name>
    <dbReference type="NCBI Taxonomy" id="439228"/>
    <lineage>
        <taxon>Bacteria</taxon>
        <taxon>Pseudomonadati</taxon>
        <taxon>Pseudomonadota</taxon>
        <taxon>Alphaproteobacteria</taxon>
        <taxon>Sphingomonadales</taxon>
        <taxon>Sphingomonadaceae</taxon>
        <taxon>Rhizorhabdus</taxon>
    </lineage>
</organism>